<sequence length="370" mass="39389">MTSIRILTATAVDKVLTTLSPELALSSQAHVFKLFSNPSTPSVNAPKAHDVIQTPHRITVSSEETTMLFMPARAPTISTSASASTGSTSTTTSIKIVSVPQKSDGGLPGTTLILDEKSGKVKAVVNARKLTALRNAAGSALFLQQFPNPSPPQHLILFGSGAQCHSHALLFLELHPSLDEITFVVRSDTPRSSSVISELSSQYPKVNITAAVHPSSSSEGLDDLVGRGDIIVTATSSAEPLFKSNTNSPKKGSRVILIGSYKPTMHEIDTPLIKRAGLVVDSADACLRESGELIDAHIQKDDLVELGEVLNDDQQKAARKKQQVIDRAGESDGVIVFKSVGLGIQDVAITKLVLEEAERLNLGNIVEDYD</sequence>
<dbReference type="RefSeq" id="XP_018266612.1">
    <property type="nucleotide sequence ID" value="XM_018403958.1"/>
</dbReference>
<dbReference type="OrthoDB" id="41492at2759"/>
<evidence type="ECO:0000313" key="3">
    <source>
        <dbReference type="EMBL" id="WWC58049.1"/>
    </source>
</evidence>
<evidence type="ECO:0000313" key="4">
    <source>
        <dbReference type="Proteomes" id="UP000078595"/>
    </source>
</evidence>
<reference evidence="3" key="2">
    <citation type="submission" date="2013-07" db="EMBL/GenBank/DDBJ databases">
        <authorList>
            <consortium name="The Broad Institute Genome Sequencing Platform"/>
            <person name="Cuomo C."/>
            <person name="Litvintseva A."/>
            <person name="Chen Y."/>
            <person name="Heitman J."/>
            <person name="Sun S."/>
            <person name="Springer D."/>
            <person name="Dromer F."/>
            <person name="Young S.K."/>
            <person name="Zeng Q."/>
            <person name="Gargeya S."/>
            <person name="Fitzgerald M."/>
            <person name="Abouelleil A."/>
            <person name="Alvarado L."/>
            <person name="Berlin A.M."/>
            <person name="Chapman S.B."/>
            <person name="Dewar J."/>
            <person name="Goldberg J."/>
            <person name="Griggs A."/>
            <person name="Gujja S."/>
            <person name="Hansen M."/>
            <person name="Howarth C."/>
            <person name="Imamovic A."/>
            <person name="Larimer J."/>
            <person name="McCowan C."/>
            <person name="Murphy C."/>
            <person name="Pearson M."/>
            <person name="Priest M."/>
            <person name="Roberts A."/>
            <person name="Saif S."/>
            <person name="Shea T."/>
            <person name="Sykes S."/>
            <person name="Wortman J."/>
            <person name="Nusbaum C."/>
            <person name="Birren B."/>
        </authorList>
    </citation>
    <scope>NUCLEOTIDE SEQUENCE</scope>
    <source>
        <strain evidence="3">CBS 10117</strain>
    </source>
</reference>
<dbReference type="PANTHER" id="PTHR13812">
    <property type="entry name" value="KETIMINE REDUCTASE MU-CRYSTALLIN"/>
    <property type="match status" value="1"/>
</dbReference>
<dbReference type="InterPro" id="IPR036291">
    <property type="entry name" value="NAD(P)-bd_dom_sf"/>
</dbReference>
<dbReference type="AlphaFoldDB" id="A0A1A6AFC3"/>
<dbReference type="Proteomes" id="UP000078595">
    <property type="component" value="Chromosome 1"/>
</dbReference>
<dbReference type="VEuPathDB" id="FungiDB:I303_00587"/>
<dbReference type="STRING" id="1296121.A0A1A6AFC3"/>
<reference evidence="2" key="1">
    <citation type="submission" date="2013-07" db="EMBL/GenBank/DDBJ databases">
        <title>The Genome Sequence of Cryptococcus dejecticola CBS10117.</title>
        <authorList>
            <consortium name="The Broad Institute Genome Sequencing Platform"/>
            <person name="Cuomo C."/>
            <person name="Litvintseva A."/>
            <person name="Chen Y."/>
            <person name="Heitman J."/>
            <person name="Sun S."/>
            <person name="Springer D."/>
            <person name="Dromer F."/>
            <person name="Young S.K."/>
            <person name="Zeng Q."/>
            <person name="Gargeya S."/>
            <person name="Fitzgerald M."/>
            <person name="Abouelleil A."/>
            <person name="Alvarado L."/>
            <person name="Berlin A.M."/>
            <person name="Chapman S.B."/>
            <person name="Dewar J."/>
            <person name="Goldberg J."/>
            <person name="Griggs A."/>
            <person name="Gujja S."/>
            <person name="Hansen M."/>
            <person name="Howarth C."/>
            <person name="Imamovic A."/>
            <person name="Larimer J."/>
            <person name="McCowan C."/>
            <person name="Murphy C."/>
            <person name="Pearson M."/>
            <person name="Priest M."/>
            <person name="Roberts A."/>
            <person name="Saif S."/>
            <person name="Shea T."/>
            <person name="Sykes S."/>
            <person name="Wortman J."/>
            <person name="Nusbaum C."/>
            <person name="Birren B."/>
        </authorList>
    </citation>
    <scope>NUCLEOTIDE SEQUENCE [LARGE SCALE GENOMIC DNA]</scope>
    <source>
        <strain evidence="2">CBS 10117</strain>
    </source>
</reference>
<dbReference type="PIRSF" id="PIRSF001439">
    <property type="entry name" value="CryM"/>
    <property type="match status" value="1"/>
</dbReference>
<evidence type="ECO:0000313" key="2">
    <source>
        <dbReference type="EMBL" id="OBR88770.1"/>
    </source>
</evidence>
<dbReference type="Gene3D" id="3.40.50.720">
    <property type="entry name" value="NAD(P)-binding Rossmann-like Domain"/>
    <property type="match status" value="1"/>
</dbReference>
<comment type="similarity">
    <text evidence="1">Belongs to the ornithine cyclodeaminase/mu-crystallin family.</text>
</comment>
<dbReference type="GeneID" id="28964286"/>
<dbReference type="Gene3D" id="3.30.1780.10">
    <property type="entry name" value="ornithine cyclodeaminase, domain 1"/>
    <property type="match status" value="1"/>
</dbReference>
<dbReference type="SUPFAM" id="SSF51735">
    <property type="entry name" value="NAD(P)-binding Rossmann-fold domains"/>
    <property type="match status" value="1"/>
</dbReference>
<dbReference type="Pfam" id="PF02423">
    <property type="entry name" value="OCD_Mu_crystall"/>
    <property type="match status" value="1"/>
</dbReference>
<accession>A0A1A6AFC3</accession>
<keyword evidence="4" id="KW-1185">Reference proteome</keyword>
<dbReference type="EMBL" id="KI894027">
    <property type="protein sequence ID" value="OBR88770.1"/>
    <property type="molecule type" value="Genomic_DNA"/>
</dbReference>
<gene>
    <name evidence="2" type="ORF">I303_00587</name>
    <name evidence="3" type="ORF">I303_100584</name>
</gene>
<dbReference type="PANTHER" id="PTHR13812:SF19">
    <property type="entry name" value="KETIMINE REDUCTASE MU-CRYSTALLIN"/>
    <property type="match status" value="1"/>
</dbReference>
<evidence type="ECO:0000256" key="1">
    <source>
        <dbReference type="ARBA" id="ARBA00008903"/>
    </source>
</evidence>
<evidence type="ECO:0008006" key="5">
    <source>
        <dbReference type="Google" id="ProtNLM"/>
    </source>
</evidence>
<dbReference type="InterPro" id="IPR003462">
    <property type="entry name" value="ODC_Mu_crystall"/>
</dbReference>
<name>A0A1A6AFC3_9TREE</name>
<proteinExistence type="inferred from homology"/>
<organism evidence="2">
    <name type="scientific">Kwoniella dejecticola CBS 10117</name>
    <dbReference type="NCBI Taxonomy" id="1296121"/>
    <lineage>
        <taxon>Eukaryota</taxon>
        <taxon>Fungi</taxon>
        <taxon>Dikarya</taxon>
        <taxon>Basidiomycota</taxon>
        <taxon>Agaricomycotina</taxon>
        <taxon>Tremellomycetes</taxon>
        <taxon>Tremellales</taxon>
        <taxon>Cryptococcaceae</taxon>
        <taxon>Kwoniella</taxon>
    </lineage>
</organism>
<dbReference type="GO" id="GO:0005737">
    <property type="term" value="C:cytoplasm"/>
    <property type="evidence" value="ECO:0007669"/>
    <property type="project" value="TreeGrafter"/>
</dbReference>
<protein>
    <recommendedName>
        <fullName evidence="5">Ornithine cyclodeaminase</fullName>
    </recommendedName>
</protein>
<dbReference type="KEGG" id="kdj:28964286"/>
<dbReference type="EMBL" id="CP144530">
    <property type="protein sequence ID" value="WWC58049.1"/>
    <property type="molecule type" value="Genomic_DNA"/>
</dbReference>
<reference evidence="3" key="3">
    <citation type="submission" date="2024-02" db="EMBL/GenBank/DDBJ databases">
        <title>Comparative genomics of Cryptococcus and Kwoniella reveals pathogenesis evolution and contrasting modes of karyotype evolution via chromosome fusion or intercentromeric recombination.</title>
        <authorList>
            <person name="Coelho M.A."/>
            <person name="David-Palma M."/>
            <person name="Shea T."/>
            <person name="Bowers K."/>
            <person name="McGinley-Smith S."/>
            <person name="Mohammad A.W."/>
            <person name="Gnirke A."/>
            <person name="Yurkov A.M."/>
            <person name="Nowrousian M."/>
            <person name="Sun S."/>
            <person name="Cuomo C.A."/>
            <person name="Heitman J."/>
        </authorList>
    </citation>
    <scope>NUCLEOTIDE SEQUENCE</scope>
    <source>
        <strain evidence="3">CBS 10117</strain>
    </source>
</reference>
<dbReference type="InterPro" id="IPR023401">
    <property type="entry name" value="ODC_N"/>
</dbReference>